<name>W9GJF8_9MICO</name>
<evidence type="ECO:0000256" key="1">
    <source>
        <dbReference type="SAM" id="MobiDB-lite"/>
    </source>
</evidence>
<feature type="region of interest" description="Disordered" evidence="1">
    <location>
        <begin position="40"/>
        <end position="67"/>
    </location>
</feature>
<evidence type="ECO:0000313" key="3">
    <source>
        <dbReference type="EMBL" id="EWT06386.1"/>
    </source>
</evidence>
<dbReference type="Proteomes" id="UP000019494">
    <property type="component" value="Unassembled WGS sequence"/>
</dbReference>
<reference evidence="4" key="1">
    <citation type="submission" date="2013-08" db="EMBL/GenBank/DDBJ databases">
        <title>Intrasporangium oryzae NRRL B-24470.</title>
        <authorList>
            <person name="Liu H."/>
            <person name="Wang G."/>
        </authorList>
    </citation>
    <scope>NUCLEOTIDE SEQUENCE [LARGE SCALE GENOMIC DNA]</scope>
    <source>
        <strain evidence="4">Q5-1</strain>
    </source>
</reference>
<dbReference type="PATRIC" id="fig|584657.3.peg.1693"/>
<keyword evidence="2" id="KW-0812">Transmembrane</keyword>
<feature type="compositionally biased region" description="Polar residues" evidence="1">
    <location>
        <begin position="212"/>
        <end position="229"/>
    </location>
</feature>
<accession>W9GJF8</accession>
<dbReference type="Gene3D" id="1.20.120.20">
    <property type="entry name" value="Apolipoprotein"/>
    <property type="match status" value="1"/>
</dbReference>
<gene>
    <name evidence="3" type="ORF">N864_21915</name>
</gene>
<evidence type="ECO:0000256" key="2">
    <source>
        <dbReference type="SAM" id="Phobius"/>
    </source>
</evidence>
<dbReference type="AlphaFoldDB" id="W9GJF8"/>
<keyword evidence="2" id="KW-1133">Transmembrane helix</keyword>
<sequence>MTDRVADAGSTIQQQMSSAKDSAKATAAVLADRASAVADQAADLAASSRSGAGDVSASTRETARETAASLRDVAATLREAAGPTLHDASDLARERWTMAKEAAAPAVHEAVDRARPKVEAAQSTLLENVLPKVSAAITTAAASLSEAKEGAAPYVEHARETAHVGNERARGALKVLKGEATVKERRSKGKWLIGIGLVAAIVAAVAAFRQKQQTQDPWATPLTDPTSPSFKDRAAERVGGLVDAKDHTGELGESDLLGGGAAGTASVGVTAPAETVSGVDGGVTGSGAGVGGAGNAEMDADQVAADELDDEAADEDENGRGV</sequence>
<evidence type="ECO:0000313" key="4">
    <source>
        <dbReference type="Proteomes" id="UP000019494"/>
    </source>
</evidence>
<feature type="compositionally biased region" description="Acidic residues" evidence="1">
    <location>
        <begin position="298"/>
        <end position="322"/>
    </location>
</feature>
<keyword evidence="4" id="KW-1185">Reference proteome</keyword>
<dbReference type="EMBL" id="AWQS01000051">
    <property type="protein sequence ID" value="EWT06386.1"/>
    <property type="molecule type" value="Genomic_DNA"/>
</dbReference>
<keyword evidence="2" id="KW-0472">Membrane</keyword>
<comment type="caution">
    <text evidence="3">The sequence shown here is derived from an EMBL/GenBank/DDBJ whole genome shotgun (WGS) entry which is preliminary data.</text>
</comment>
<feature type="region of interest" description="Disordered" evidence="1">
    <location>
        <begin position="212"/>
        <end position="231"/>
    </location>
</feature>
<feature type="compositionally biased region" description="Gly residues" evidence="1">
    <location>
        <begin position="279"/>
        <end position="294"/>
    </location>
</feature>
<protein>
    <submittedName>
        <fullName evidence="3">Uncharacterized protein</fullName>
    </submittedName>
</protein>
<feature type="region of interest" description="Disordered" evidence="1">
    <location>
        <begin position="1"/>
        <end position="25"/>
    </location>
</feature>
<feature type="transmembrane region" description="Helical" evidence="2">
    <location>
        <begin position="191"/>
        <end position="208"/>
    </location>
</feature>
<feature type="region of interest" description="Disordered" evidence="1">
    <location>
        <begin position="274"/>
        <end position="322"/>
    </location>
</feature>
<proteinExistence type="predicted"/>
<organism evidence="3 4">
    <name type="scientific">Intrasporangium chromatireducens Q5-1</name>
    <dbReference type="NCBI Taxonomy" id="584657"/>
    <lineage>
        <taxon>Bacteria</taxon>
        <taxon>Bacillati</taxon>
        <taxon>Actinomycetota</taxon>
        <taxon>Actinomycetes</taxon>
        <taxon>Micrococcales</taxon>
        <taxon>Intrasporangiaceae</taxon>
        <taxon>Intrasporangium</taxon>
    </lineage>
</organism>